<evidence type="ECO:0000313" key="2">
    <source>
        <dbReference type="Proteomes" id="UP000299102"/>
    </source>
</evidence>
<reference evidence="1 2" key="1">
    <citation type="journal article" date="2019" name="Commun. Biol.">
        <title>The bagworm genome reveals a unique fibroin gene that provides high tensile strength.</title>
        <authorList>
            <person name="Kono N."/>
            <person name="Nakamura H."/>
            <person name="Ohtoshi R."/>
            <person name="Tomita M."/>
            <person name="Numata K."/>
            <person name="Arakawa K."/>
        </authorList>
    </citation>
    <scope>NUCLEOTIDE SEQUENCE [LARGE SCALE GENOMIC DNA]</scope>
</reference>
<keyword evidence="2" id="KW-1185">Reference proteome</keyword>
<dbReference type="AlphaFoldDB" id="A0A4C1TKI3"/>
<name>A0A4C1TKI3_EUMVA</name>
<proteinExistence type="predicted"/>
<accession>A0A4C1TKI3</accession>
<sequence length="137" mass="15369">MIPPLHGRNLKWLRERSARCGLIGGRAFFQACGYPRHLAHRVGLKQCLDECPYDWQLYPVTGYYQYPGKTRLQDCYVFIIEREHMLLILKKAAFIALSLASTVAETKTRKPGRRAGEIGSVYDVLTAPGNFGSGGPP</sequence>
<dbReference type="EMBL" id="BGZK01000060">
    <property type="protein sequence ID" value="GBP13888.1"/>
    <property type="molecule type" value="Genomic_DNA"/>
</dbReference>
<comment type="caution">
    <text evidence="1">The sequence shown here is derived from an EMBL/GenBank/DDBJ whole genome shotgun (WGS) entry which is preliminary data.</text>
</comment>
<dbReference type="Proteomes" id="UP000299102">
    <property type="component" value="Unassembled WGS sequence"/>
</dbReference>
<organism evidence="1 2">
    <name type="scientific">Eumeta variegata</name>
    <name type="common">Bagworm moth</name>
    <name type="synonym">Eumeta japonica</name>
    <dbReference type="NCBI Taxonomy" id="151549"/>
    <lineage>
        <taxon>Eukaryota</taxon>
        <taxon>Metazoa</taxon>
        <taxon>Ecdysozoa</taxon>
        <taxon>Arthropoda</taxon>
        <taxon>Hexapoda</taxon>
        <taxon>Insecta</taxon>
        <taxon>Pterygota</taxon>
        <taxon>Neoptera</taxon>
        <taxon>Endopterygota</taxon>
        <taxon>Lepidoptera</taxon>
        <taxon>Glossata</taxon>
        <taxon>Ditrysia</taxon>
        <taxon>Tineoidea</taxon>
        <taxon>Psychidae</taxon>
        <taxon>Oiketicinae</taxon>
        <taxon>Eumeta</taxon>
    </lineage>
</organism>
<evidence type="ECO:0000313" key="1">
    <source>
        <dbReference type="EMBL" id="GBP13888.1"/>
    </source>
</evidence>
<protein>
    <submittedName>
        <fullName evidence="1">Uncharacterized protein</fullName>
    </submittedName>
</protein>
<gene>
    <name evidence="1" type="ORF">EVAR_10459_1</name>
</gene>